<dbReference type="RefSeq" id="WP_211533027.1">
    <property type="nucleotide sequence ID" value="NZ_CP058560.1"/>
</dbReference>
<dbReference type="Gene3D" id="3.40.50.300">
    <property type="entry name" value="P-loop containing nucleotide triphosphate hydrolases"/>
    <property type="match status" value="2"/>
</dbReference>
<evidence type="ECO:0000256" key="4">
    <source>
        <dbReference type="ARBA" id="ARBA00022806"/>
    </source>
</evidence>
<evidence type="ECO:0000256" key="3">
    <source>
        <dbReference type="ARBA" id="ARBA00022801"/>
    </source>
</evidence>
<evidence type="ECO:0000256" key="8">
    <source>
        <dbReference type="RuleBase" id="RU000492"/>
    </source>
</evidence>
<evidence type="ECO:0000256" key="6">
    <source>
        <dbReference type="ARBA" id="ARBA00023016"/>
    </source>
</evidence>
<dbReference type="PROSITE" id="PS00039">
    <property type="entry name" value="DEAD_ATP_HELICASE"/>
    <property type="match status" value="1"/>
</dbReference>
<dbReference type="PROSITE" id="PS51194">
    <property type="entry name" value="HELICASE_CTER"/>
    <property type="match status" value="1"/>
</dbReference>
<keyword evidence="4 8" id="KW-0347">Helicase</keyword>
<evidence type="ECO:0000313" key="12">
    <source>
        <dbReference type="EMBL" id="QUH24070.1"/>
    </source>
</evidence>
<dbReference type="AlphaFoldDB" id="A0A8T8KB95"/>
<feature type="domain" description="Helicase ATP-binding" evidence="9">
    <location>
        <begin position="35"/>
        <end position="206"/>
    </location>
</feature>
<evidence type="ECO:0000256" key="2">
    <source>
        <dbReference type="ARBA" id="ARBA00022741"/>
    </source>
</evidence>
<evidence type="ECO:0000313" key="13">
    <source>
        <dbReference type="Proteomes" id="UP000681041"/>
    </source>
</evidence>
<dbReference type="InterPro" id="IPR050079">
    <property type="entry name" value="DEAD_box_RNA_helicase"/>
</dbReference>
<dbReference type="GO" id="GO:0003676">
    <property type="term" value="F:nucleic acid binding"/>
    <property type="evidence" value="ECO:0007669"/>
    <property type="project" value="InterPro"/>
</dbReference>
<dbReference type="SMART" id="SM00490">
    <property type="entry name" value="HELICc"/>
    <property type="match status" value="1"/>
</dbReference>
<dbReference type="InterPro" id="IPR044742">
    <property type="entry name" value="DEAD/DEAH_RhlB"/>
</dbReference>
<dbReference type="GO" id="GO:0005524">
    <property type="term" value="F:ATP binding"/>
    <property type="evidence" value="ECO:0007669"/>
    <property type="project" value="UniProtKB-KW"/>
</dbReference>
<organism evidence="12 13">
    <name type="scientific">Methanobacterium alkalithermotolerans</name>
    <dbReference type="NCBI Taxonomy" id="2731220"/>
    <lineage>
        <taxon>Archaea</taxon>
        <taxon>Methanobacteriati</taxon>
        <taxon>Methanobacteriota</taxon>
        <taxon>Methanomada group</taxon>
        <taxon>Methanobacteria</taxon>
        <taxon>Methanobacteriales</taxon>
        <taxon>Methanobacteriaceae</taxon>
        <taxon>Methanobacterium</taxon>
    </lineage>
</organism>
<dbReference type="Proteomes" id="UP000681041">
    <property type="component" value="Chromosome"/>
</dbReference>
<dbReference type="GO" id="GO:0016787">
    <property type="term" value="F:hydrolase activity"/>
    <property type="evidence" value="ECO:0007669"/>
    <property type="project" value="UniProtKB-KW"/>
</dbReference>
<dbReference type="InterPro" id="IPR014014">
    <property type="entry name" value="RNA_helicase_DEAD_Q_motif"/>
</dbReference>
<dbReference type="InterPro" id="IPR011545">
    <property type="entry name" value="DEAD/DEAH_box_helicase_dom"/>
</dbReference>
<dbReference type="InterPro" id="IPR000629">
    <property type="entry name" value="RNA-helicase_DEAD-box_CS"/>
</dbReference>
<comment type="similarity">
    <text evidence="8">Belongs to the DEAD box helicase family.</text>
</comment>
<dbReference type="SUPFAM" id="SSF52540">
    <property type="entry name" value="P-loop containing nucleoside triphosphate hydrolases"/>
    <property type="match status" value="1"/>
</dbReference>
<dbReference type="GeneID" id="64821109"/>
<dbReference type="OrthoDB" id="4631at2157"/>
<dbReference type="Pfam" id="PF00271">
    <property type="entry name" value="Helicase_C"/>
    <property type="match status" value="1"/>
</dbReference>
<dbReference type="InterPro" id="IPR057325">
    <property type="entry name" value="DeaD_dimer"/>
</dbReference>
<dbReference type="PROSITE" id="PS51195">
    <property type="entry name" value="Q_MOTIF"/>
    <property type="match status" value="1"/>
</dbReference>
<keyword evidence="1" id="KW-0963">Cytoplasm</keyword>
<evidence type="ECO:0000259" key="9">
    <source>
        <dbReference type="PROSITE" id="PS51192"/>
    </source>
</evidence>
<keyword evidence="3 8" id="KW-0378">Hydrolase</keyword>
<dbReference type="InterPro" id="IPR001650">
    <property type="entry name" value="Helicase_C-like"/>
</dbReference>
<name>A0A8T8KB95_9EURY</name>
<dbReference type="SMART" id="SM00487">
    <property type="entry name" value="DEXDc"/>
    <property type="match status" value="1"/>
</dbReference>
<evidence type="ECO:0000259" key="10">
    <source>
        <dbReference type="PROSITE" id="PS51194"/>
    </source>
</evidence>
<keyword evidence="6" id="KW-0346">Stress response</keyword>
<dbReference type="CDD" id="cd18787">
    <property type="entry name" value="SF2_C_DEAD"/>
    <property type="match status" value="1"/>
</dbReference>
<keyword evidence="5 8" id="KW-0067">ATP-binding</keyword>
<dbReference type="GO" id="GO:0005829">
    <property type="term" value="C:cytosol"/>
    <property type="evidence" value="ECO:0007669"/>
    <property type="project" value="TreeGrafter"/>
</dbReference>
<feature type="short sequence motif" description="Q motif" evidence="7">
    <location>
        <begin position="4"/>
        <end position="32"/>
    </location>
</feature>
<dbReference type="GO" id="GO:0003724">
    <property type="term" value="F:RNA helicase activity"/>
    <property type="evidence" value="ECO:0007669"/>
    <property type="project" value="InterPro"/>
</dbReference>
<dbReference type="PANTHER" id="PTHR47959">
    <property type="entry name" value="ATP-DEPENDENT RNA HELICASE RHLE-RELATED"/>
    <property type="match status" value="1"/>
</dbReference>
<dbReference type="PROSITE" id="PS51192">
    <property type="entry name" value="HELICASE_ATP_BIND_1"/>
    <property type="match status" value="1"/>
</dbReference>
<feature type="domain" description="Helicase C-terminal" evidence="10">
    <location>
        <begin position="217"/>
        <end position="378"/>
    </location>
</feature>
<dbReference type="GO" id="GO:0140097">
    <property type="term" value="F:catalytic activity, acting on DNA"/>
    <property type="evidence" value="ECO:0007669"/>
    <property type="project" value="UniProtKB-ARBA"/>
</dbReference>
<protein>
    <submittedName>
        <fullName evidence="12">DEAD/DEAH box helicase</fullName>
    </submittedName>
</protein>
<accession>A0A8T8KB95</accession>
<reference evidence="12" key="1">
    <citation type="submission" date="2020-07" db="EMBL/GenBank/DDBJ databases">
        <title>Methanobacterium. sp. MethCan genome.</title>
        <authorList>
            <person name="Postec A."/>
            <person name="Quemeneur M."/>
        </authorList>
    </citation>
    <scope>NUCLEOTIDE SEQUENCE</scope>
    <source>
        <strain evidence="12">MethCAN</strain>
    </source>
</reference>
<gene>
    <name evidence="12" type="ORF">HYG87_10050</name>
</gene>
<feature type="domain" description="DEAD-box RNA helicase Q" evidence="11">
    <location>
        <begin position="4"/>
        <end position="32"/>
    </location>
</feature>
<dbReference type="CDD" id="cd00268">
    <property type="entry name" value="DEADc"/>
    <property type="match status" value="1"/>
</dbReference>
<evidence type="ECO:0000259" key="11">
    <source>
        <dbReference type="PROSITE" id="PS51195"/>
    </source>
</evidence>
<proteinExistence type="inferred from homology"/>
<dbReference type="Pfam" id="PF00270">
    <property type="entry name" value="DEAD"/>
    <property type="match status" value="1"/>
</dbReference>
<dbReference type="PANTHER" id="PTHR47959:SF13">
    <property type="entry name" value="ATP-DEPENDENT RNA HELICASE RHLE"/>
    <property type="match status" value="1"/>
</dbReference>
<dbReference type="Pfam" id="PF25399">
    <property type="entry name" value="DeaD_dimer"/>
    <property type="match status" value="1"/>
</dbReference>
<dbReference type="FunFam" id="3.40.50.300:FF:000108">
    <property type="entry name" value="ATP-dependent RNA helicase RhlE"/>
    <property type="match status" value="1"/>
</dbReference>
<evidence type="ECO:0000256" key="5">
    <source>
        <dbReference type="ARBA" id="ARBA00022840"/>
    </source>
</evidence>
<evidence type="ECO:0000256" key="1">
    <source>
        <dbReference type="ARBA" id="ARBA00022490"/>
    </source>
</evidence>
<keyword evidence="2 8" id="KW-0547">Nucleotide-binding</keyword>
<dbReference type="EMBL" id="CP058560">
    <property type="protein sequence ID" value="QUH24070.1"/>
    <property type="molecule type" value="Genomic_DNA"/>
</dbReference>
<dbReference type="KEGG" id="meme:HYG87_10050"/>
<sequence>MDQLLFEELDLSKEMKKAIEDIGFEEATPIQSLTIPHALAGEDVIGQAQTGTGKTAAFGIPVLEKVYVPDNSVQAIVLCPTRELCIQVAEEIVKLSKYMKKVKVLPIYGGQPIGRQIRALNKGVHIVIGTPGRVMDHLQRGTLKLDGVEMVVLDEADEMLDMGFREDIEEILRFVPKKRQTLLFSATLSKDILRLTKKYQKNPQFLKVPHHHLSAPKIDQSYFEVNEKMKAELLSRLMDIHDIKLALVFCNTKRRVDRLVKDLKTRGYFVDGIHGDMRQAQRDRVMNKYRNGKIDILVATDVAARGIDVPDVEAVFNHDVPNDTEYYVHRIGRTGRAGKQGRSFTFVSGKEIYKLRDIQRYTKTKIKQERIPSLGDIEKIKIDLLLEKVKNSIQNDNLDSYIHTVEGLIEIGFNSLDISAALLKIIKEKEL</sequence>
<keyword evidence="13" id="KW-1185">Reference proteome</keyword>
<dbReference type="InterPro" id="IPR014001">
    <property type="entry name" value="Helicase_ATP-bd"/>
</dbReference>
<dbReference type="InterPro" id="IPR027417">
    <property type="entry name" value="P-loop_NTPase"/>
</dbReference>
<evidence type="ECO:0000256" key="7">
    <source>
        <dbReference type="PROSITE-ProRule" id="PRU00552"/>
    </source>
</evidence>